<dbReference type="EMBL" id="JAGRRH010000015">
    <property type="protein sequence ID" value="KAG7356985.1"/>
    <property type="molecule type" value="Genomic_DNA"/>
</dbReference>
<organism evidence="1 2">
    <name type="scientific">Nitzschia inconspicua</name>
    <dbReference type="NCBI Taxonomy" id="303405"/>
    <lineage>
        <taxon>Eukaryota</taxon>
        <taxon>Sar</taxon>
        <taxon>Stramenopiles</taxon>
        <taxon>Ochrophyta</taxon>
        <taxon>Bacillariophyta</taxon>
        <taxon>Bacillariophyceae</taxon>
        <taxon>Bacillariophycidae</taxon>
        <taxon>Bacillariales</taxon>
        <taxon>Bacillariaceae</taxon>
        <taxon>Nitzschia</taxon>
    </lineage>
</organism>
<accession>A0A9K3L8P0</accession>
<reference evidence="1" key="1">
    <citation type="journal article" date="2021" name="Sci. Rep.">
        <title>Diploid genomic architecture of Nitzschia inconspicua, an elite biomass production diatom.</title>
        <authorList>
            <person name="Oliver A."/>
            <person name="Podell S."/>
            <person name="Pinowska A."/>
            <person name="Traller J.C."/>
            <person name="Smith S.R."/>
            <person name="McClure R."/>
            <person name="Beliaev A."/>
            <person name="Bohutskyi P."/>
            <person name="Hill E.A."/>
            <person name="Rabines A."/>
            <person name="Zheng H."/>
            <person name="Allen L.Z."/>
            <person name="Kuo A."/>
            <person name="Grigoriev I.V."/>
            <person name="Allen A.E."/>
            <person name="Hazlebeck D."/>
            <person name="Allen E.E."/>
        </authorList>
    </citation>
    <scope>NUCLEOTIDE SEQUENCE</scope>
    <source>
        <strain evidence="1">Hildebrandi</strain>
    </source>
</reference>
<reference evidence="1" key="2">
    <citation type="submission" date="2021-04" db="EMBL/GenBank/DDBJ databases">
        <authorList>
            <person name="Podell S."/>
        </authorList>
    </citation>
    <scope>NUCLEOTIDE SEQUENCE</scope>
    <source>
        <strain evidence="1">Hildebrandi</strain>
    </source>
</reference>
<sequence length="131" mass="14855">MSLRFTSFDQFQQNDDYDNETLWRRRPPFRDKTGENKYAVIGAARLVLDGIDQCIVGRLGSMYDNVLDHLDGRFAQITEKFSDSRSQHKIDYNATNNGVCSAIIIDRYVPGDGVMNVLLDGVNLDSSDEEV</sequence>
<dbReference type="Proteomes" id="UP000693970">
    <property type="component" value="Unassembled WGS sequence"/>
</dbReference>
<dbReference type="AlphaFoldDB" id="A0A9K3L8P0"/>
<proteinExistence type="predicted"/>
<evidence type="ECO:0000313" key="1">
    <source>
        <dbReference type="EMBL" id="KAG7356985.1"/>
    </source>
</evidence>
<protein>
    <submittedName>
        <fullName evidence="1">Uncharacterized protein</fullName>
    </submittedName>
</protein>
<evidence type="ECO:0000313" key="2">
    <source>
        <dbReference type="Proteomes" id="UP000693970"/>
    </source>
</evidence>
<gene>
    <name evidence="1" type="ORF">IV203_001673</name>
</gene>
<comment type="caution">
    <text evidence="1">The sequence shown here is derived from an EMBL/GenBank/DDBJ whole genome shotgun (WGS) entry which is preliminary data.</text>
</comment>
<name>A0A9K3L8P0_9STRA</name>
<keyword evidence="2" id="KW-1185">Reference proteome</keyword>